<feature type="signal peptide" evidence="2">
    <location>
        <begin position="1"/>
        <end position="16"/>
    </location>
</feature>
<reference evidence="4" key="1">
    <citation type="journal article" date="2016" name="Genome Announc.">
        <title>Draft genome sequences of fungus Aspergillus calidoustus.</title>
        <authorList>
            <person name="Horn F."/>
            <person name="Linde J."/>
            <person name="Mattern D.J."/>
            <person name="Walther G."/>
            <person name="Guthke R."/>
            <person name="Scherlach K."/>
            <person name="Martin K."/>
            <person name="Brakhage A.A."/>
            <person name="Petzke L."/>
            <person name="Valiante V."/>
        </authorList>
    </citation>
    <scope>NUCLEOTIDE SEQUENCE [LARGE SCALE GENOMIC DNA]</scope>
    <source>
        <strain evidence="4">SF006504</strain>
    </source>
</reference>
<dbReference type="PANTHER" id="PTHR45642">
    <property type="entry name" value="GDSL ESTERASE/LIPASE EXL3"/>
    <property type="match status" value="1"/>
</dbReference>
<dbReference type="OrthoDB" id="1600564at2759"/>
<dbReference type="CDD" id="cd01846">
    <property type="entry name" value="fatty_acyltransferase_like"/>
    <property type="match status" value="1"/>
</dbReference>
<evidence type="ECO:0000256" key="2">
    <source>
        <dbReference type="SAM" id="SignalP"/>
    </source>
</evidence>
<evidence type="ECO:0008006" key="5">
    <source>
        <dbReference type="Google" id="ProtNLM"/>
    </source>
</evidence>
<organism evidence="3 4">
    <name type="scientific">Aspergillus calidoustus</name>
    <dbReference type="NCBI Taxonomy" id="454130"/>
    <lineage>
        <taxon>Eukaryota</taxon>
        <taxon>Fungi</taxon>
        <taxon>Dikarya</taxon>
        <taxon>Ascomycota</taxon>
        <taxon>Pezizomycotina</taxon>
        <taxon>Eurotiomycetes</taxon>
        <taxon>Eurotiomycetidae</taxon>
        <taxon>Eurotiales</taxon>
        <taxon>Aspergillaceae</taxon>
        <taxon>Aspergillus</taxon>
        <taxon>Aspergillus subgen. Nidulantes</taxon>
    </lineage>
</organism>
<sequence length="297" mass="32127">MKPLAALPLLATTALAIPHFSYPLPTTKYLISFGDSYTSTSFNITSTKPSSSNPLGNPPWPGWTSAGGANWISNLVAKYNDSLLLSYNLAYGGATVNASLVAPYTPEVYSLIDQVAEFNEYLVPPPAYAKWKKKNTLVAVWMGVNDVGGSWWQTDPDALQVEILDQLFEQIELVYAGGARNFALLTVPPTERTPQVAQGENAEYAIEHLSAAIATWNTGLTSRASTFAAAHADAVVKITDMQPVFNDLLDADPEAASCWNEDGVTCLWFNDYHPGLAIQDAVARAVAADWEGFFVVS</sequence>
<evidence type="ECO:0000313" key="3">
    <source>
        <dbReference type="EMBL" id="CEN60959.1"/>
    </source>
</evidence>
<dbReference type="AlphaFoldDB" id="A0A0U5GP85"/>
<keyword evidence="4" id="KW-1185">Reference proteome</keyword>
<name>A0A0U5GP85_ASPCI</name>
<keyword evidence="1 2" id="KW-0732">Signal</keyword>
<dbReference type="SUPFAM" id="SSF52266">
    <property type="entry name" value="SGNH hydrolase"/>
    <property type="match status" value="1"/>
</dbReference>
<dbReference type="GO" id="GO:0016788">
    <property type="term" value="F:hydrolase activity, acting on ester bonds"/>
    <property type="evidence" value="ECO:0007669"/>
    <property type="project" value="InterPro"/>
</dbReference>
<dbReference type="Gene3D" id="3.40.50.1110">
    <property type="entry name" value="SGNH hydrolase"/>
    <property type="match status" value="1"/>
</dbReference>
<proteinExistence type="predicted"/>
<dbReference type="InterPro" id="IPR001087">
    <property type="entry name" value="GDSL"/>
</dbReference>
<evidence type="ECO:0000313" key="4">
    <source>
        <dbReference type="Proteomes" id="UP000054771"/>
    </source>
</evidence>
<accession>A0A0U5GP85</accession>
<dbReference type="STRING" id="454130.A0A0U5GP85"/>
<dbReference type="InterPro" id="IPR050592">
    <property type="entry name" value="GDSL_lipolytic_enzyme"/>
</dbReference>
<dbReference type="Proteomes" id="UP000054771">
    <property type="component" value="Unassembled WGS sequence"/>
</dbReference>
<dbReference type="EMBL" id="CDMC01000006">
    <property type="protein sequence ID" value="CEN60959.1"/>
    <property type="molecule type" value="Genomic_DNA"/>
</dbReference>
<dbReference type="PANTHER" id="PTHR45642:SF139">
    <property type="entry name" value="SGNH HYDROLASE-TYPE ESTERASE DOMAIN-CONTAINING PROTEIN"/>
    <property type="match status" value="1"/>
</dbReference>
<evidence type="ECO:0000256" key="1">
    <source>
        <dbReference type="ARBA" id="ARBA00022729"/>
    </source>
</evidence>
<gene>
    <name evidence="3" type="ORF">ASPCAL07630</name>
</gene>
<dbReference type="OMA" id="WGNNYHP"/>
<feature type="chain" id="PRO_5006858071" description="Carbohydrate esterase family 16 protein" evidence="2">
    <location>
        <begin position="17"/>
        <end position="297"/>
    </location>
</feature>
<dbReference type="Pfam" id="PF00657">
    <property type="entry name" value="Lipase_GDSL"/>
    <property type="match status" value="1"/>
</dbReference>
<dbReference type="InterPro" id="IPR036514">
    <property type="entry name" value="SGNH_hydro_sf"/>
</dbReference>
<protein>
    <recommendedName>
        <fullName evidence="5">Carbohydrate esterase family 16 protein</fullName>
    </recommendedName>
</protein>